<name>A0A6H9V181_9ACTN</name>
<dbReference type="RefSeq" id="WP_150950109.1">
    <property type="nucleotide sequence ID" value="NZ_VZRB01000011.1"/>
</dbReference>
<reference evidence="1 2" key="1">
    <citation type="submission" date="2019-09" db="EMBL/GenBank/DDBJ databases">
        <title>Screening of Novel Bioactive Compounds from Soil-Associated.</title>
        <authorList>
            <person name="Zhao S."/>
        </authorList>
    </citation>
    <scope>NUCLEOTIDE SEQUENCE [LARGE SCALE GENOMIC DNA]</scope>
    <source>
        <strain evidence="1 2">HIT-DPA4</strain>
    </source>
</reference>
<accession>A0A6H9V181</accession>
<dbReference type="Proteomes" id="UP000442707">
    <property type="component" value="Unassembled WGS sequence"/>
</dbReference>
<dbReference type="EMBL" id="VZRB01000011">
    <property type="protein sequence ID" value="KAB1145688.1"/>
    <property type="molecule type" value="Genomic_DNA"/>
</dbReference>
<proteinExistence type="predicted"/>
<protein>
    <submittedName>
        <fullName evidence="1">Uncharacterized protein</fullName>
    </submittedName>
</protein>
<evidence type="ECO:0000313" key="2">
    <source>
        <dbReference type="Proteomes" id="UP000442707"/>
    </source>
</evidence>
<evidence type="ECO:0000313" key="1">
    <source>
        <dbReference type="EMBL" id="KAB1145688.1"/>
    </source>
</evidence>
<organism evidence="1 2">
    <name type="scientific">Streptomyces luteolifulvus</name>
    <dbReference type="NCBI Taxonomy" id="2615112"/>
    <lineage>
        <taxon>Bacteria</taxon>
        <taxon>Bacillati</taxon>
        <taxon>Actinomycetota</taxon>
        <taxon>Actinomycetes</taxon>
        <taxon>Kitasatosporales</taxon>
        <taxon>Streptomycetaceae</taxon>
        <taxon>Streptomyces</taxon>
    </lineage>
</organism>
<keyword evidence="2" id="KW-1185">Reference proteome</keyword>
<comment type="caution">
    <text evidence="1">The sequence shown here is derived from an EMBL/GenBank/DDBJ whole genome shotgun (WGS) entry which is preliminary data.</text>
</comment>
<gene>
    <name evidence="1" type="ORF">F7R91_18365</name>
</gene>
<sequence length="126" mass="13249">MPAHDGGSNSGISAGGDVRIDASTVALNHSTAITEAPAETDREAAIAELRTAVRLLTEQLRSSQDRYEDGAELVEAAEHVEAELTREEPRRNALLRWLGFIAPGVQTTAAVAADVAAIQSSVTSLL</sequence>
<dbReference type="AlphaFoldDB" id="A0A6H9V181"/>